<evidence type="ECO:0000313" key="6">
    <source>
        <dbReference type="Proteomes" id="UP000041254"/>
    </source>
</evidence>
<gene>
    <name evidence="5" type="ORF">Vbra_1777</name>
</gene>
<feature type="region of interest" description="Disordered" evidence="3">
    <location>
        <begin position="41"/>
        <end position="155"/>
    </location>
</feature>
<feature type="compositionally biased region" description="Low complexity" evidence="3">
    <location>
        <begin position="104"/>
        <end position="120"/>
    </location>
</feature>
<evidence type="ECO:0000256" key="3">
    <source>
        <dbReference type="SAM" id="MobiDB-lite"/>
    </source>
</evidence>
<feature type="domain" description="EF-hand" evidence="4">
    <location>
        <begin position="641"/>
        <end position="676"/>
    </location>
</feature>
<dbReference type="GO" id="GO:0000159">
    <property type="term" value="C:protein phosphatase type 2A complex"/>
    <property type="evidence" value="ECO:0007669"/>
    <property type="project" value="TreeGrafter"/>
</dbReference>
<feature type="region of interest" description="Disordered" evidence="3">
    <location>
        <begin position="239"/>
        <end position="288"/>
    </location>
</feature>
<evidence type="ECO:0000313" key="5">
    <source>
        <dbReference type="EMBL" id="CEM21099.1"/>
    </source>
</evidence>
<dbReference type="STRING" id="1169540.A0A0G4FZY0"/>
<keyword evidence="1" id="KW-0479">Metal-binding</keyword>
<dbReference type="InParanoid" id="A0A0G4FZY0"/>
<dbReference type="PANTHER" id="PTHR14095:SF0">
    <property type="entry name" value="MIP22305P"/>
    <property type="match status" value="1"/>
</dbReference>
<organism evidence="5 6">
    <name type="scientific">Vitrella brassicaformis (strain CCMP3155)</name>
    <dbReference type="NCBI Taxonomy" id="1169540"/>
    <lineage>
        <taxon>Eukaryota</taxon>
        <taxon>Sar</taxon>
        <taxon>Alveolata</taxon>
        <taxon>Colpodellida</taxon>
        <taxon>Vitrellaceae</taxon>
        <taxon>Vitrella</taxon>
    </lineage>
</organism>
<dbReference type="GO" id="GO:0005509">
    <property type="term" value="F:calcium ion binding"/>
    <property type="evidence" value="ECO:0007669"/>
    <property type="project" value="InterPro"/>
</dbReference>
<protein>
    <recommendedName>
        <fullName evidence="4">EF-hand domain-containing protein</fullName>
    </recommendedName>
</protein>
<sequence>MEGVAPSIVRSTVDGFFFEWLALPSSQTLIKSALQDIQDGTFDSSMVPPPHGASSSRTGGAPLLASPPSSPKASHAPSRSPLSPSPSPLSQSLMQATFSPPPSASVSASAPQLSLPSAGSTQLSLTIPGVSGPAPPRSPVRRPISSHLTADTPRPAVGAFMQGGMLPAAAADADHMAMMNKGDADVSPPLNEAHQADRFNERFSPMSPGAAGTDASALVESHPIMKDVMPSMALSLTLQQSLSPPHSSASAKAHDDLAASGPHVSPGRLVSLDRHERDVDTSPEARQEAYEASLKLPIPTFYHPKPHPLQFVAQRRTGDGLGIAEEDRVRIDEVYAACLAARAEAKPHEPHAITAEGKAGAGLRLDEFEQEMVVGLLGLSKYFAGVLFHQIAIDGVVTKDRLLRYWSSRLLGVCKPPSAPEEDTPSASGGAPSSSEMDEAARYDRMVMNFFNVVRAPTNEYIEKNDLRPFVKELLNRHPGLEFLHDTPEFQERYADTVIARIHYVCERRGAGKICFKDLRRSCGIAHSVPDSPVTAATPIVRRDIVSVWKSLDSEDDINKVRDFFSYEHFYVLYCKFWELDQDHDFLIDKEDLLRYDNHSFSRRAIERIFTQVPMAFTSTVPGKMGYEDFIWFLISDEDKTTDRSLEFWFRLVDLDGDGCIRDHEMYYFYEEQMTRLECFNHETVPFQDVLCQMCDMIDPSLEGHFRLSDFKRQRKLSGTFFSILLSLNKFLNYEQRDPFAIKQEQAEHPGFSDWDRYCATEYLRLASEDDSQEDDMHTLL</sequence>
<accession>A0A0G4FZY0</accession>
<dbReference type="Pfam" id="PF17958">
    <property type="entry name" value="EF-hand_13"/>
    <property type="match status" value="1"/>
</dbReference>
<dbReference type="Pfam" id="PF13499">
    <property type="entry name" value="EF-hand_7"/>
    <property type="match status" value="1"/>
</dbReference>
<proteinExistence type="predicted"/>
<dbReference type="Gene3D" id="1.10.238.220">
    <property type="match status" value="1"/>
</dbReference>
<keyword evidence="6" id="KW-1185">Reference proteome</keyword>
<dbReference type="CDD" id="cd21504">
    <property type="entry name" value="PPP2R3A_B-like"/>
    <property type="match status" value="1"/>
</dbReference>
<name>A0A0G4FZY0_VITBC</name>
<dbReference type="AlphaFoldDB" id="A0A0G4FZY0"/>
<dbReference type="PROSITE" id="PS50222">
    <property type="entry name" value="EF_HAND_2"/>
    <property type="match status" value="1"/>
</dbReference>
<dbReference type="VEuPathDB" id="CryptoDB:Vbra_1777"/>
<dbReference type="GO" id="GO:0019888">
    <property type="term" value="F:protein phosphatase regulator activity"/>
    <property type="evidence" value="ECO:0007669"/>
    <property type="project" value="TreeGrafter"/>
</dbReference>
<dbReference type="OrthoDB" id="5586at2759"/>
<feature type="compositionally biased region" description="Low complexity" evidence="3">
    <location>
        <begin position="61"/>
        <end position="93"/>
    </location>
</feature>
<evidence type="ECO:0000256" key="2">
    <source>
        <dbReference type="ARBA" id="ARBA00022837"/>
    </source>
</evidence>
<dbReference type="InterPro" id="IPR002048">
    <property type="entry name" value="EF_hand_dom"/>
</dbReference>
<feature type="region of interest" description="Disordered" evidence="3">
    <location>
        <begin position="417"/>
        <end position="438"/>
    </location>
</feature>
<dbReference type="SUPFAM" id="SSF47473">
    <property type="entry name" value="EF-hand"/>
    <property type="match status" value="2"/>
</dbReference>
<dbReference type="Gene3D" id="1.10.238.10">
    <property type="entry name" value="EF-hand"/>
    <property type="match status" value="1"/>
</dbReference>
<feature type="compositionally biased region" description="Low complexity" evidence="3">
    <location>
        <begin position="425"/>
        <end position="435"/>
    </location>
</feature>
<reference evidence="5 6" key="1">
    <citation type="submission" date="2014-11" db="EMBL/GenBank/DDBJ databases">
        <authorList>
            <person name="Zhu J."/>
            <person name="Qi W."/>
            <person name="Song R."/>
        </authorList>
    </citation>
    <scope>NUCLEOTIDE SEQUENCE [LARGE SCALE GENOMIC DNA]</scope>
</reference>
<feature type="compositionally biased region" description="Low complexity" evidence="3">
    <location>
        <begin position="239"/>
        <end position="251"/>
    </location>
</feature>
<dbReference type="EMBL" id="CDMY01000534">
    <property type="protein sequence ID" value="CEM21099.1"/>
    <property type="molecule type" value="Genomic_DNA"/>
</dbReference>
<dbReference type="FunFam" id="1.10.238.220:FF:000003">
    <property type="entry name" value="Phosphoprotein phosphatase 2A regulatory subunit"/>
    <property type="match status" value="1"/>
</dbReference>
<dbReference type="InterPro" id="IPR041534">
    <property type="entry name" value="EF-hand_13"/>
</dbReference>
<feature type="compositionally biased region" description="Basic and acidic residues" evidence="3">
    <location>
        <begin position="271"/>
        <end position="288"/>
    </location>
</feature>
<dbReference type="InterPro" id="IPR011992">
    <property type="entry name" value="EF-hand-dom_pair"/>
</dbReference>
<dbReference type="Proteomes" id="UP000041254">
    <property type="component" value="Unassembled WGS sequence"/>
</dbReference>
<evidence type="ECO:0000256" key="1">
    <source>
        <dbReference type="ARBA" id="ARBA00022723"/>
    </source>
</evidence>
<dbReference type="PANTHER" id="PTHR14095">
    <property type="entry name" value="PHOSPHATASE 2A REGULATORY SUBUNIT-RELATED"/>
    <property type="match status" value="1"/>
</dbReference>
<keyword evidence="2" id="KW-0106">Calcium</keyword>
<dbReference type="FunFam" id="1.10.238.10:FF:000025">
    <property type="entry name" value="serine/threonine-protein phosphatase 2A regulatory subunit B'' subunit alpha"/>
    <property type="match status" value="1"/>
</dbReference>
<evidence type="ECO:0000259" key="4">
    <source>
        <dbReference type="PROSITE" id="PS50222"/>
    </source>
</evidence>
<dbReference type="PhylomeDB" id="A0A0G4FZY0"/>